<evidence type="ECO:0000313" key="9">
    <source>
        <dbReference type="EMBL" id="MDT2688998.1"/>
    </source>
</evidence>
<evidence type="ECO:0000313" key="8">
    <source>
        <dbReference type="EMBL" id="MDL4936863.1"/>
    </source>
</evidence>
<dbReference type="Proteomes" id="UP001241571">
    <property type="component" value="Unassembled WGS sequence"/>
</dbReference>
<dbReference type="PANTHER" id="PTHR43774:SF1">
    <property type="entry name" value="PEPTIDE METHIONINE SULFOXIDE REDUCTASE MSRA 2"/>
    <property type="match status" value="1"/>
</dbReference>
<dbReference type="GO" id="GO:0008113">
    <property type="term" value="F:peptide-methionine (S)-S-oxide reductase activity"/>
    <property type="evidence" value="ECO:0007669"/>
    <property type="project" value="UniProtKB-UniRule"/>
</dbReference>
<dbReference type="PANTHER" id="PTHR43774">
    <property type="entry name" value="PEPTIDE METHIONINE SULFOXIDE REDUCTASE"/>
    <property type="match status" value="1"/>
</dbReference>
<dbReference type="EMBL" id="JASUBT010000011">
    <property type="protein sequence ID" value="MDL4936863.1"/>
    <property type="molecule type" value="Genomic_DNA"/>
</dbReference>
<evidence type="ECO:0000256" key="1">
    <source>
        <dbReference type="ARBA" id="ARBA00005591"/>
    </source>
</evidence>
<dbReference type="SUPFAM" id="SSF55068">
    <property type="entry name" value="Peptide methionine sulfoxide reductase"/>
    <property type="match status" value="1"/>
</dbReference>
<comment type="caution">
    <text evidence="8">The sequence shown here is derived from an EMBL/GenBank/DDBJ whole genome shotgun (WGS) entry which is preliminary data.</text>
</comment>
<comment type="similarity">
    <text evidence="1 5">Belongs to the MsrA Met sulfoxide reductase family.</text>
</comment>
<dbReference type="NCBIfam" id="TIGR00401">
    <property type="entry name" value="msrA"/>
    <property type="match status" value="1"/>
</dbReference>
<dbReference type="InterPro" id="IPR015046">
    <property type="entry name" value="LciA_Immunity-like"/>
</dbReference>
<sequence>MRRMDEERLSQLYNLIINPGTRDWERSQLLAARDRLESGQEQKNVLSELEAALRPLALRGNLTPDLQDFYDQLRGIETTQTTQKTKTHQIADWSHQETAIFAGGCFWCMVEPFEQKTGITSVLSGYTGGNIPHPTYDQVSSGLSGHVEAVEIIFDNRLITYEELVSLYWQLTDPTDAGGQFQDRGKQYRPIIFVGDPQQQAIAEASKEQLQRSGHYAKPIITEIRPATTFWPAENYHQGFYQKNPHRYRRIQRARKQLLVYQRIKRFFSGTR</sequence>
<comment type="catalytic activity">
    <reaction evidence="3 5">
        <text>L-methionyl-[protein] + [thioredoxin]-disulfide + H2O = L-methionyl-(S)-S-oxide-[protein] + [thioredoxin]-dithiol</text>
        <dbReference type="Rhea" id="RHEA:14217"/>
        <dbReference type="Rhea" id="RHEA-COMP:10698"/>
        <dbReference type="Rhea" id="RHEA-COMP:10700"/>
        <dbReference type="Rhea" id="RHEA-COMP:12313"/>
        <dbReference type="Rhea" id="RHEA-COMP:12315"/>
        <dbReference type="ChEBI" id="CHEBI:15377"/>
        <dbReference type="ChEBI" id="CHEBI:16044"/>
        <dbReference type="ChEBI" id="CHEBI:29950"/>
        <dbReference type="ChEBI" id="CHEBI:44120"/>
        <dbReference type="ChEBI" id="CHEBI:50058"/>
        <dbReference type="EC" id="1.8.4.11"/>
    </reaction>
</comment>
<dbReference type="EMBL" id="JARPZN010000001">
    <property type="protein sequence ID" value="MDT2688998.1"/>
    <property type="molecule type" value="Genomic_DNA"/>
</dbReference>
<evidence type="ECO:0000256" key="4">
    <source>
        <dbReference type="ARBA" id="ARBA00048782"/>
    </source>
</evidence>
<dbReference type="EMBL" id="JABXJK010000089">
    <property type="protein sequence ID" value="MBA0974343.1"/>
    <property type="molecule type" value="Genomic_DNA"/>
</dbReference>
<dbReference type="HAMAP" id="MF_01401">
    <property type="entry name" value="MsrA"/>
    <property type="match status" value="1"/>
</dbReference>
<dbReference type="RefSeq" id="WP_081131588.1">
    <property type="nucleotide sequence ID" value="NZ_CAKOCH010000012.1"/>
</dbReference>
<evidence type="ECO:0000259" key="6">
    <source>
        <dbReference type="Pfam" id="PF01625"/>
    </source>
</evidence>
<accession>A0A5F0V1D0</accession>
<evidence type="ECO:0000256" key="2">
    <source>
        <dbReference type="ARBA" id="ARBA00023002"/>
    </source>
</evidence>
<reference evidence="8 11" key="3">
    <citation type="submission" date="2023-06" db="EMBL/GenBank/DDBJ databases">
        <title>Acute promotion of culturable opportunistic pathogens and persistent increase of antibiotic resistance following antibiotic exposure in mouse gut microbiota.</title>
        <authorList>
            <person name="Li L."/>
            <person name="Wang B."/>
            <person name="Sun Y."/>
            <person name="Wang M."/>
            <person name="Xu H."/>
        </authorList>
    </citation>
    <scope>NUCLEOTIDE SEQUENCE [LARGE SCALE GENOMIC DNA]</scope>
    <source>
        <strain evidence="8 11">CRI2_2</strain>
    </source>
</reference>
<gene>
    <name evidence="5 8" type="primary">msrA</name>
    <name evidence="7" type="ORF">HWH42_17390</name>
    <name evidence="9" type="ORF">P7E30_02100</name>
    <name evidence="8" type="ORF">QRX88_14145</name>
</gene>
<dbReference type="InterPro" id="IPR036509">
    <property type="entry name" value="Met_Sox_Rdtase_MsrA_sf"/>
</dbReference>
<reference evidence="7 10" key="1">
    <citation type="submission" date="2020-06" db="EMBL/GenBank/DDBJ databases">
        <title>Crossreactivity between MHC class I-restricted antigens from cancer cells and an enterococcal bacteriophage.</title>
        <authorList>
            <person name="Fluckiger A."/>
            <person name="Daillere R."/>
            <person name="Sassi M."/>
            <person name="Cattoir V."/>
            <person name="Kroemer G."/>
            <person name="Zitvogel L."/>
        </authorList>
    </citation>
    <scope>NUCLEOTIDE SEQUENCE [LARGE SCALE GENOMIC DNA]</scope>
    <source>
        <strain evidence="7 10">EG4</strain>
    </source>
</reference>
<dbReference type="Gene3D" id="3.30.1060.10">
    <property type="entry name" value="Peptide methionine sulphoxide reductase MsrA"/>
    <property type="match status" value="1"/>
</dbReference>
<proteinExistence type="inferred from homology"/>
<evidence type="ECO:0000313" key="10">
    <source>
        <dbReference type="Proteomes" id="UP000571857"/>
    </source>
</evidence>
<name>A0A5F0V1D0_ENTGA</name>
<dbReference type="Pfam" id="PF08951">
    <property type="entry name" value="EntA_Immun"/>
    <property type="match status" value="1"/>
</dbReference>
<protein>
    <recommendedName>
        <fullName evidence="5">Peptide methionine sulfoxide reductase MsrA</fullName>
        <shortName evidence="5">Protein-methionine-S-oxide reductase</shortName>
        <ecNumber evidence="5">1.8.4.11</ecNumber>
    </recommendedName>
    <alternativeName>
        <fullName evidence="5">Peptide-methionine (S)-S-oxide reductase</fullName>
        <shortName evidence="5">Peptide Met(O) reductase</shortName>
    </alternativeName>
</protein>
<evidence type="ECO:0000256" key="3">
    <source>
        <dbReference type="ARBA" id="ARBA00047806"/>
    </source>
</evidence>
<dbReference type="GO" id="GO:0030153">
    <property type="term" value="P:bacteriocin immunity"/>
    <property type="evidence" value="ECO:0007669"/>
    <property type="project" value="InterPro"/>
</dbReference>
<organism evidence="8 11">
    <name type="scientific">Enterococcus gallinarum</name>
    <dbReference type="NCBI Taxonomy" id="1353"/>
    <lineage>
        <taxon>Bacteria</taxon>
        <taxon>Bacillati</taxon>
        <taxon>Bacillota</taxon>
        <taxon>Bacilli</taxon>
        <taxon>Lactobacillales</taxon>
        <taxon>Enterococcaceae</taxon>
        <taxon>Enterococcus</taxon>
    </lineage>
</organism>
<feature type="active site" evidence="5">
    <location>
        <position position="105"/>
    </location>
</feature>
<dbReference type="Proteomes" id="UP000571857">
    <property type="component" value="Unassembled WGS sequence"/>
</dbReference>
<comment type="function">
    <text evidence="5">Has an important function as a repair enzyme for proteins that have been inactivated by oxidation. Catalyzes the reversible oxidation-reduction of methionine sulfoxide in proteins to methionine.</text>
</comment>
<dbReference type="Pfam" id="PF01625">
    <property type="entry name" value="PMSR"/>
    <property type="match status" value="1"/>
</dbReference>
<evidence type="ECO:0000313" key="7">
    <source>
        <dbReference type="EMBL" id="MBA0974343.1"/>
    </source>
</evidence>
<dbReference type="AlphaFoldDB" id="A0A5F0V1D0"/>
<keyword evidence="2 5" id="KW-0560">Oxidoreductase</keyword>
<dbReference type="CDD" id="cd21059">
    <property type="entry name" value="LciA-like"/>
    <property type="match status" value="1"/>
</dbReference>
<evidence type="ECO:0000256" key="5">
    <source>
        <dbReference type="HAMAP-Rule" id="MF_01401"/>
    </source>
</evidence>
<evidence type="ECO:0000313" key="11">
    <source>
        <dbReference type="Proteomes" id="UP001241571"/>
    </source>
</evidence>
<comment type="catalytic activity">
    <reaction evidence="4 5">
        <text>[thioredoxin]-disulfide + L-methionine + H2O = L-methionine (S)-S-oxide + [thioredoxin]-dithiol</text>
        <dbReference type="Rhea" id="RHEA:19993"/>
        <dbReference type="Rhea" id="RHEA-COMP:10698"/>
        <dbReference type="Rhea" id="RHEA-COMP:10700"/>
        <dbReference type="ChEBI" id="CHEBI:15377"/>
        <dbReference type="ChEBI" id="CHEBI:29950"/>
        <dbReference type="ChEBI" id="CHEBI:50058"/>
        <dbReference type="ChEBI" id="CHEBI:57844"/>
        <dbReference type="ChEBI" id="CHEBI:58772"/>
        <dbReference type="EC" id="1.8.4.11"/>
    </reaction>
</comment>
<dbReference type="Proteomes" id="UP001183682">
    <property type="component" value="Unassembled WGS sequence"/>
</dbReference>
<dbReference type="EC" id="1.8.4.11" evidence="5"/>
<feature type="domain" description="Peptide methionine sulphoxide reductase MsrA" evidence="6">
    <location>
        <begin position="98"/>
        <end position="249"/>
    </location>
</feature>
<dbReference type="InterPro" id="IPR002569">
    <property type="entry name" value="Met_Sox_Rdtase_MsrA_dom"/>
</dbReference>
<reference evidence="9" key="2">
    <citation type="submission" date="2023-03" db="EMBL/GenBank/DDBJ databases">
        <authorList>
            <person name="Shen W."/>
            <person name="Cai J."/>
        </authorList>
    </citation>
    <scope>NUCLEOTIDE SEQUENCE</scope>
    <source>
        <strain evidence="9">K69-2</strain>
    </source>
</reference>